<proteinExistence type="predicted"/>
<name>A0A1A7BG88_9SPHN</name>
<evidence type="ECO:0000313" key="1">
    <source>
        <dbReference type="EMBL" id="OBV10230.1"/>
    </source>
</evidence>
<dbReference type="EMBL" id="LZYB01000006">
    <property type="protein sequence ID" value="OBV10230.1"/>
    <property type="molecule type" value="Genomic_DNA"/>
</dbReference>
<dbReference type="STRING" id="1300349.I603_2192"/>
<comment type="caution">
    <text evidence="1">The sequence shown here is derived from an EMBL/GenBank/DDBJ whole genome shotgun (WGS) entry which is preliminary data.</text>
</comment>
<evidence type="ECO:0000313" key="2">
    <source>
        <dbReference type="Proteomes" id="UP000092484"/>
    </source>
</evidence>
<keyword evidence="2" id="KW-1185">Reference proteome</keyword>
<gene>
    <name evidence="1" type="ORF">I603_2192</name>
</gene>
<sequence length="91" mass="9847">MQREGFDIARCTAERLMRERGLQGVIRGKPVKTMMTDKAAPVLSIRPAVSSMHRCRTCYGSRTLPGAATLAGFVYVSLMIEGLASCVVGRG</sequence>
<dbReference type="Proteomes" id="UP000092484">
    <property type="component" value="Unassembled WGS sequence"/>
</dbReference>
<reference evidence="1 2" key="1">
    <citation type="submission" date="2016-06" db="EMBL/GenBank/DDBJ databases">
        <title>Genome sequence of Porphyrobacter dokdonensis DSW-74.</title>
        <authorList>
            <person name="Kim J.F."/>
            <person name="Song J.Y."/>
        </authorList>
    </citation>
    <scope>NUCLEOTIDE SEQUENCE [LARGE SCALE GENOMIC DNA]</scope>
    <source>
        <strain evidence="1 2">DSW-74</strain>
    </source>
</reference>
<organism evidence="1 2">
    <name type="scientific">Erythrobacter dokdonensis DSW-74</name>
    <dbReference type="NCBI Taxonomy" id="1300349"/>
    <lineage>
        <taxon>Bacteria</taxon>
        <taxon>Pseudomonadati</taxon>
        <taxon>Pseudomonadota</taxon>
        <taxon>Alphaproteobacteria</taxon>
        <taxon>Sphingomonadales</taxon>
        <taxon>Erythrobacteraceae</taxon>
        <taxon>Erythrobacter/Porphyrobacter group</taxon>
        <taxon>Erythrobacter</taxon>
    </lineage>
</organism>
<protein>
    <submittedName>
        <fullName evidence="1">Integrase</fullName>
    </submittedName>
</protein>
<accession>A0A1A7BG88</accession>
<dbReference type="AlphaFoldDB" id="A0A1A7BG88"/>